<comment type="caution">
    <text evidence="1">The sequence shown here is derived from an EMBL/GenBank/DDBJ whole genome shotgun (WGS) entry which is preliminary data.</text>
</comment>
<keyword evidence="2" id="KW-1185">Reference proteome</keyword>
<reference evidence="1 2" key="1">
    <citation type="submission" date="2021-03" db="EMBL/GenBank/DDBJ databases">
        <title>Assistant Professor.</title>
        <authorList>
            <person name="Huq M.A."/>
        </authorList>
    </citation>
    <scope>NUCLEOTIDE SEQUENCE [LARGE SCALE GENOMIC DNA]</scope>
    <source>
        <strain evidence="1 2">MAH-29</strain>
    </source>
</reference>
<dbReference type="RefSeq" id="WP_209141163.1">
    <property type="nucleotide sequence ID" value="NZ_JAGHKO010000005.1"/>
</dbReference>
<dbReference type="Proteomes" id="UP000677244">
    <property type="component" value="Unassembled WGS sequence"/>
</dbReference>
<name>A0ABS3Z0B6_9BACT</name>
<organism evidence="1 2">
    <name type="scientific">Niastella soli</name>
    <dbReference type="NCBI Taxonomy" id="2821487"/>
    <lineage>
        <taxon>Bacteria</taxon>
        <taxon>Pseudomonadati</taxon>
        <taxon>Bacteroidota</taxon>
        <taxon>Chitinophagia</taxon>
        <taxon>Chitinophagales</taxon>
        <taxon>Chitinophagaceae</taxon>
        <taxon>Niastella</taxon>
    </lineage>
</organism>
<proteinExistence type="predicted"/>
<accession>A0ABS3Z0B6</accession>
<protein>
    <submittedName>
        <fullName evidence="1">Uncharacterized protein</fullName>
    </submittedName>
</protein>
<evidence type="ECO:0000313" key="2">
    <source>
        <dbReference type="Proteomes" id="UP000677244"/>
    </source>
</evidence>
<gene>
    <name evidence="1" type="ORF">J7I42_22660</name>
</gene>
<evidence type="ECO:0000313" key="1">
    <source>
        <dbReference type="EMBL" id="MBO9203110.1"/>
    </source>
</evidence>
<dbReference type="EMBL" id="JAGHKO010000005">
    <property type="protein sequence ID" value="MBO9203110.1"/>
    <property type="molecule type" value="Genomic_DNA"/>
</dbReference>
<sequence>MEAPLINSATTVGFKGKSYNKHPQLYNQPLRLTEEQSDNPILVFDDFFESYHLNETWELLWEWLVSVISSAGSISSEPLERSNHFYFYEKIEAIIEAAFILKSNRLKEMQDKSGCSSLPNNEA</sequence>